<reference evidence="3" key="2">
    <citation type="submission" date="2024-02" db="EMBL/GenBank/DDBJ databases">
        <title>Comparative genomics of Cryptococcus and Kwoniella reveals pathogenesis evolution and contrasting modes of karyotype evolution via chromosome fusion or intercentromeric recombination.</title>
        <authorList>
            <person name="Coelho M.A."/>
            <person name="David-Palma M."/>
            <person name="Shea T."/>
            <person name="Bowers K."/>
            <person name="McGinley-Smith S."/>
            <person name="Mohammad A.W."/>
            <person name="Gnirke A."/>
            <person name="Yurkov A.M."/>
            <person name="Nowrousian M."/>
            <person name="Sun S."/>
            <person name="Cuomo C.A."/>
            <person name="Heitman J."/>
        </authorList>
    </citation>
    <scope>NUCLEOTIDE SEQUENCE</scope>
    <source>
        <strain evidence="3">CBS 10118</strain>
    </source>
</reference>
<feature type="compositionally biased region" description="Low complexity" evidence="1">
    <location>
        <begin position="656"/>
        <end position="673"/>
    </location>
</feature>
<dbReference type="RefSeq" id="XP_019048616.2">
    <property type="nucleotide sequence ID" value="XM_019189054.2"/>
</dbReference>
<feature type="compositionally biased region" description="Low complexity" evidence="1">
    <location>
        <begin position="316"/>
        <end position="335"/>
    </location>
</feature>
<dbReference type="CDD" id="cd17716">
    <property type="entry name" value="BRCT_microcephalin_rpt1"/>
    <property type="match status" value="1"/>
</dbReference>
<feature type="region of interest" description="Disordered" evidence="1">
    <location>
        <begin position="149"/>
        <end position="172"/>
    </location>
</feature>
<feature type="compositionally biased region" description="Low complexity" evidence="1">
    <location>
        <begin position="589"/>
        <end position="604"/>
    </location>
</feature>
<reference evidence="3" key="1">
    <citation type="submission" date="2013-07" db="EMBL/GenBank/DDBJ databases">
        <authorList>
            <consortium name="The Broad Institute Genome Sequencing Platform"/>
            <person name="Cuomo C."/>
            <person name="Litvintseva A."/>
            <person name="Chen Y."/>
            <person name="Heitman J."/>
            <person name="Sun S."/>
            <person name="Springer D."/>
            <person name="Dromer F."/>
            <person name="Young S.K."/>
            <person name="Zeng Q."/>
            <person name="Gargeya S."/>
            <person name="Fitzgerald M."/>
            <person name="Abouelleil A."/>
            <person name="Alvarado L."/>
            <person name="Berlin A.M."/>
            <person name="Chapman S.B."/>
            <person name="Dewar J."/>
            <person name="Goldberg J."/>
            <person name="Griggs A."/>
            <person name="Gujja S."/>
            <person name="Hansen M."/>
            <person name="Howarth C."/>
            <person name="Imamovic A."/>
            <person name="Larimer J."/>
            <person name="McCowan C."/>
            <person name="Murphy C."/>
            <person name="Pearson M."/>
            <person name="Priest M."/>
            <person name="Roberts A."/>
            <person name="Saif S."/>
            <person name="Shea T."/>
            <person name="Sykes S."/>
            <person name="Wortman J."/>
            <person name="Nusbaum C."/>
            <person name="Birren B."/>
        </authorList>
    </citation>
    <scope>NUCLEOTIDE SEQUENCE</scope>
    <source>
        <strain evidence="3">CBS 10118</strain>
    </source>
</reference>
<feature type="region of interest" description="Disordered" evidence="1">
    <location>
        <begin position="188"/>
        <end position="236"/>
    </location>
</feature>
<dbReference type="Proteomes" id="UP000092730">
    <property type="component" value="Chromosome 2"/>
</dbReference>
<evidence type="ECO:0000313" key="4">
    <source>
        <dbReference type="Proteomes" id="UP000092730"/>
    </source>
</evidence>
<feature type="compositionally biased region" description="Low complexity" evidence="1">
    <location>
        <begin position="161"/>
        <end position="172"/>
    </location>
</feature>
<gene>
    <name evidence="3" type="ORF">I302_103683</name>
</gene>
<evidence type="ECO:0000313" key="3">
    <source>
        <dbReference type="EMBL" id="WVW81688.1"/>
    </source>
</evidence>
<dbReference type="Gene3D" id="3.40.50.10190">
    <property type="entry name" value="BRCT domain"/>
    <property type="match status" value="1"/>
</dbReference>
<proteinExistence type="predicted"/>
<feature type="compositionally biased region" description="Low complexity" evidence="1">
    <location>
        <begin position="267"/>
        <end position="280"/>
    </location>
</feature>
<feature type="region of interest" description="Disordered" evidence="1">
    <location>
        <begin position="393"/>
        <end position="546"/>
    </location>
</feature>
<feature type="domain" description="BRCT" evidence="2">
    <location>
        <begin position="711"/>
        <end position="826"/>
    </location>
</feature>
<dbReference type="PROSITE" id="PS50172">
    <property type="entry name" value="BRCT"/>
    <property type="match status" value="1"/>
</dbReference>
<protein>
    <recommendedName>
        <fullName evidence="2">BRCT domain-containing protein</fullName>
    </recommendedName>
</protein>
<feature type="compositionally biased region" description="Polar residues" evidence="1">
    <location>
        <begin position="149"/>
        <end position="160"/>
    </location>
</feature>
<organism evidence="3 4">
    <name type="scientific">Kwoniella bestiolae CBS 10118</name>
    <dbReference type="NCBI Taxonomy" id="1296100"/>
    <lineage>
        <taxon>Eukaryota</taxon>
        <taxon>Fungi</taxon>
        <taxon>Dikarya</taxon>
        <taxon>Basidiomycota</taxon>
        <taxon>Agaricomycotina</taxon>
        <taxon>Tremellomycetes</taxon>
        <taxon>Tremellales</taxon>
        <taxon>Cryptococcaceae</taxon>
        <taxon>Kwoniella</taxon>
    </lineage>
</organism>
<evidence type="ECO:0000259" key="2">
    <source>
        <dbReference type="PROSITE" id="PS50172"/>
    </source>
</evidence>
<feature type="region of interest" description="Disordered" evidence="1">
    <location>
        <begin position="576"/>
        <end position="607"/>
    </location>
</feature>
<dbReference type="GeneID" id="30206787"/>
<dbReference type="KEGG" id="kbi:30206787"/>
<dbReference type="InterPro" id="IPR036420">
    <property type="entry name" value="BRCT_dom_sf"/>
</dbReference>
<dbReference type="SUPFAM" id="SSF52113">
    <property type="entry name" value="BRCT domain"/>
    <property type="match status" value="1"/>
</dbReference>
<evidence type="ECO:0000256" key="1">
    <source>
        <dbReference type="SAM" id="MobiDB-lite"/>
    </source>
</evidence>
<feature type="region of interest" description="Disordered" evidence="1">
    <location>
        <begin position="262"/>
        <end position="340"/>
    </location>
</feature>
<feature type="compositionally biased region" description="Low complexity" evidence="1">
    <location>
        <begin position="532"/>
        <end position="545"/>
    </location>
</feature>
<accession>A0AAJ8M7G7</accession>
<feature type="region of interest" description="Disordered" evidence="1">
    <location>
        <begin position="651"/>
        <end position="694"/>
    </location>
</feature>
<dbReference type="EMBL" id="CP144542">
    <property type="protein sequence ID" value="WVW81688.1"/>
    <property type="molecule type" value="Genomic_DNA"/>
</dbReference>
<keyword evidence="4" id="KW-1185">Reference proteome</keyword>
<feature type="compositionally biased region" description="Polar residues" evidence="1">
    <location>
        <begin position="420"/>
        <end position="432"/>
    </location>
</feature>
<dbReference type="InterPro" id="IPR001357">
    <property type="entry name" value="BRCT_dom"/>
</dbReference>
<feature type="compositionally biased region" description="Low complexity" evidence="1">
    <location>
        <begin position="9"/>
        <end position="19"/>
    </location>
</feature>
<sequence>MTPPRLRRQSSSTQQSIRTVSGVPHTRSMARRAASTTIKTKSSFTVYDENATHPTSTTAPVLGKPKVVTTTAKALRSRGPLRESRSIHNLNMNALEERRDVDGGKGKRKVLEDDTHGNEMVKKMLKVEQSARSSGGGIGLVKKVKSIGHQSSTESLRSLQPSTPSTTHSFSFTVPTPAREILRKADDTFTPTDSLPSHIIARPPTPPRMKERQSTSTDIPMTPRAIPTSPNKVDGRLSRMPASLRKTPGPGLLLDANPVPSTPSHYPTTASTTSSVVPSPRKVFSVPPPRDFSGSTTPVVPPPSTLSRMPKTLQTPSMRVVPPSPLSSRLSGVVSAKKNSQSTLDMFVKKKDPANNGEAGISPFQQAPTASLRAEQATPISVVASESKISEDALIHGGTGRIRFPPPASDDDQRKPKGQDNPQAQHSSTSDPTPLIEDMPSTGALSSIKTTSSSLPMGNSTSTRTLGHMGPPSRIPMPKPTTIPVKKPLTGLGSLPERRPSTRPSMVPAQAAPAGPSIEKDKEVSPLRRKPSYPSSLGLGSAPLSRPTQRIVSNPIITPLASSNPSDDIDIPITLTQPHTNRSVSAPLRSETSLTSSTREGLTGETSKSLAGLSDALSKLKMKRIESNAPRHSIAATPSIYVEDTSRTTVLGERPSNLSSSVSSNSTSRIISSGHRPRSAVHPGDLSISSDEGAGDGVGDQSIAAMLCSTNGSKCLTGVRAFVDVRTDDGEDSSRVFVDILKGLGARVFVKPTETCTHIIYKSGKPSTLSWYRKQKQELQELQDLEEREPGYDAQEQAANLHIVGIKWVMGCKKFGKRLEEREFEVDISEEDVFQKRRKSMEPKSLAAAQGAGLGLGQPSTVRKALLDVAQARKQSLKYAPRIPSPLKKGYTGITNSIVDSDE</sequence>
<feature type="region of interest" description="Disordered" evidence="1">
    <location>
        <begin position="1"/>
        <end position="36"/>
    </location>
</feature>
<name>A0AAJ8M7G7_9TREE</name>
<feature type="compositionally biased region" description="Polar residues" evidence="1">
    <location>
        <begin position="443"/>
        <end position="465"/>
    </location>
</feature>
<dbReference type="AlphaFoldDB" id="A0AAJ8M7G7"/>